<evidence type="ECO:0000256" key="8">
    <source>
        <dbReference type="ARBA" id="ARBA00022679"/>
    </source>
</evidence>
<evidence type="ECO:0000256" key="17">
    <source>
        <dbReference type="PIRSR" id="PIRSR605478-3"/>
    </source>
</evidence>
<evidence type="ECO:0000256" key="12">
    <source>
        <dbReference type="ARBA" id="ARBA00023052"/>
    </source>
</evidence>
<dbReference type="PROSITE" id="PS00801">
    <property type="entry name" value="TRANSKETOLASE_1"/>
    <property type="match status" value="1"/>
</dbReference>
<keyword evidence="9 18" id="KW-0479">Metal-binding</keyword>
<dbReference type="GO" id="GO:0004802">
    <property type="term" value="F:transketolase activity"/>
    <property type="evidence" value="ECO:0007669"/>
    <property type="project" value="UniProtKB-UniRule"/>
</dbReference>
<dbReference type="Gene3D" id="3.40.50.920">
    <property type="match status" value="1"/>
</dbReference>
<dbReference type="InterPro" id="IPR055152">
    <property type="entry name" value="Transketolase-like_C_2"/>
</dbReference>
<feature type="binding site" evidence="16">
    <location>
        <position position="381"/>
    </location>
    <ligand>
        <name>substrate</name>
    </ligand>
</feature>
<proteinExistence type="inferred from homology"/>
<dbReference type="RefSeq" id="WP_030004108.1">
    <property type="nucleotide sequence ID" value="NC_022549.1"/>
</dbReference>
<evidence type="ECO:0000313" key="23">
    <source>
        <dbReference type="Proteomes" id="UP000032737"/>
    </source>
</evidence>
<dbReference type="Gene3D" id="3.40.50.970">
    <property type="match status" value="2"/>
</dbReference>
<feature type="binding site" evidence="16">
    <location>
        <position position="457"/>
    </location>
    <ligand>
        <name>substrate</name>
    </ligand>
</feature>
<dbReference type="Pfam" id="PF22613">
    <property type="entry name" value="Transketolase_C_1"/>
    <property type="match status" value="1"/>
</dbReference>
<feature type="site" description="Important for catalytic activity" evidence="19">
    <location>
        <position position="28"/>
    </location>
</feature>
<feature type="binding site" evidence="16">
    <location>
        <position position="261"/>
    </location>
    <ligand>
        <name>substrate</name>
    </ligand>
</feature>
<sequence>MNQTIDQLSINTLRFLAVDAINKANSGHPGIVLGAAPMAHMLFTKHMHIYPKKPNWFNRDRFILSAGHGSMLLYGLNHLSGFKVSLEDLKNFRQIGNTPGHPEYGHTDGVETTSGPLGQGISNGVGMAIAEAHLAKKYNKPGYDVVDHYTYVLCGDGDLQEGVALEALSLAGHLGLGKLIVLFDSNDIQLDGKTDLAFSDDHKKKFESMNWHYQRVADGNDIDLINKAIKKAKKEDNRPSVIEVKTIIGYGTTLSGTSSVHGSPIGFERREEMKQFYSWPHDAFDVPQEVYKHYKTKVYNRGHRTYRKWVDMVEEYAQKFPQEAQELKSSVLQDFSVSIDALPKFEFGGQVSTRAASGKVLDYLSKEYPCIMGGSADLTASTMAKGADGHFSKENRLGRNINFGVREHAMGAITNGLTLHGGIKAFSGAFFVFSDYMKPSLRLAAIMRIPSIFVFSHDSIAVGEDGPTHQPVEQLAGLRAIPGLNVIRPADANETAQAWAVAMNSKHTPTAIITTRQNVKTLRDTPHPQFNRGAYVISKEEGPLDGILLAAGSEVSLAVEVQSLLKEKNKYVRVVSMPSMYMFDKEKQTYKDEVLPKGVKTLALEMGSSMPWYKYTPNVYGIDSYGVSAPLAVAIKHFGFTKEKVEEVYLNIK</sequence>
<dbReference type="InterPro" id="IPR020826">
    <property type="entry name" value="Transketolase_BS"/>
</dbReference>
<comment type="cofactor">
    <cofactor evidence="18">
        <name>Mg(2+)</name>
        <dbReference type="ChEBI" id="CHEBI:18420"/>
    </cofactor>
    <text evidence="18">Binds 1 Mg(2+) ion per subunit. Can also utilize other divalent metal cations, such as Ca(2+), Mn(2+) and Co(2+).</text>
</comment>
<evidence type="ECO:0000256" key="19">
    <source>
        <dbReference type="PIRSR" id="PIRSR605478-5"/>
    </source>
</evidence>
<feature type="domain" description="Transketolase-like pyrimidine-binding" evidence="21">
    <location>
        <begin position="351"/>
        <end position="521"/>
    </location>
</feature>
<feature type="binding site" evidence="17">
    <location>
        <position position="433"/>
    </location>
    <ligand>
        <name>thiamine diphosphate</name>
        <dbReference type="ChEBI" id="CHEBI:58937"/>
    </ligand>
</feature>
<feature type="site" description="Important for catalytic activity" evidence="19">
    <location>
        <position position="261"/>
    </location>
</feature>
<evidence type="ECO:0000256" key="9">
    <source>
        <dbReference type="ARBA" id="ARBA00022723"/>
    </source>
</evidence>
<dbReference type="GO" id="GO:0046872">
    <property type="term" value="F:metal ion binding"/>
    <property type="evidence" value="ECO:0007669"/>
    <property type="project" value="UniProtKB-KW"/>
</dbReference>
<comment type="subunit">
    <text evidence="6 20">Homodimer.</text>
</comment>
<keyword evidence="10 20" id="KW-0106">Calcium</keyword>
<evidence type="ECO:0000256" key="20">
    <source>
        <dbReference type="RuleBase" id="RU004996"/>
    </source>
</evidence>
<dbReference type="Proteomes" id="UP000032737">
    <property type="component" value="Chromosome"/>
</dbReference>
<feature type="binding site" evidence="16">
    <location>
        <position position="469"/>
    </location>
    <ligand>
        <name>substrate</name>
    </ligand>
</feature>
<gene>
    <name evidence="22" type="primary">tktA</name>
    <name evidence="22" type="ORF">BN85302250</name>
</gene>
<feature type="binding site" evidence="16">
    <location>
        <position position="28"/>
    </location>
    <ligand>
        <name>substrate</name>
    </ligand>
</feature>
<evidence type="ECO:0000256" key="1">
    <source>
        <dbReference type="ARBA" id="ARBA00001913"/>
    </source>
</evidence>
<dbReference type="InterPro" id="IPR033247">
    <property type="entry name" value="Transketolase_fam"/>
</dbReference>
<dbReference type="SUPFAM" id="SSF52922">
    <property type="entry name" value="TK C-terminal domain-like"/>
    <property type="match status" value="1"/>
</dbReference>
<comment type="cofactor">
    <cofactor evidence="20">
        <name>Mg(2+)</name>
        <dbReference type="ChEBI" id="CHEBI:18420"/>
    </cofactor>
    <cofactor evidence="20">
        <name>Ca(2+)</name>
        <dbReference type="ChEBI" id="CHEBI:29108"/>
    </cofactor>
    <cofactor evidence="20">
        <name>Mn(2+)</name>
        <dbReference type="ChEBI" id="CHEBI:29035"/>
    </cofactor>
    <cofactor evidence="20">
        <name>Co(2+)</name>
        <dbReference type="ChEBI" id="CHEBI:48828"/>
    </cofactor>
    <text evidence="20">Binds 1 Mg(2+) ion per subunit. Can also utilize other divalent metal cations, such as Ca(2+), Mn(2+) and Co(2+).</text>
</comment>
<evidence type="ECO:0000256" key="14">
    <source>
        <dbReference type="NCBIfam" id="TIGR00232"/>
    </source>
</evidence>
<keyword evidence="8 20" id="KW-0808">Transferase</keyword>
<reference evidence="22 23" key="1">
    <citation type="journal article" date="2013" name="J. Mol. Microbiol. Biotechnol.">
        <title>Analysis of the Complete Genomes of Acholeplasma brassicae , A. palmae and A. laidlawii and Their Comparison to the Obligate Parasites from ' Candidatus Phytoplasma'.</title>
        <authorList>
            <person name="Kube M."/>
            <person name="Siewert C."/>
            <person name="Migdoll A.M."/>
            <person name="Duduk B."/>
            <person name="Holz S."/>
            <person name="Rabus R."/>
            <person name="Seemuller E."/>
            <person name="Mitrovic J."/>
            <person name="Muller I."/>
            <person name="Buttner C."/>
            <person name="Reinhardt R."/>
        </authorList>
    </citation>
    <scope>NUCLEOTIDE SEQUENCE [LARGE SCALE GENOMIC DNA]</scope>
    <source>
        <strain evidence="23">0502</strain>
    </source>
</reference>
<comment type="cofactor">
    <cofactor evidence="2">
        <name>Mn(2+)</name>
        <dbReference type="ChEBI" id="CHEBI:29035"/>
    </cofactor>
</comment>
<dbReference type="CDD" id="cd07033">
    <property type="entry name" value="TPP_PYR_DXS_TK_like"/>
    <property type="match status" value="1"/>
</dbReference>
<evidence type="ECO:0000256" key="3">
    <source>
        <dbReference type="ARBA" id="ARBA00001941"/>
    </source>
</evidence>
<comment type="function">
    <text evidence="4 20">Catalyzes the transfer of a two-carbon ketol group from a ketose donor to an aldose acceptor, via a covalent intermediate with the cofactor thiamine pyrophosphate.</text>
</comment>
<dbReference type="GO" id="GO:0006098">
    <property type="term" value="P:pentose-phosphate shunt"/>
    <property type="evidence" value="ECO:0007669"/>
    <property type="project" value="TreeGrafter"/>
</dbReference>
<evidence type="ECO:0000256" key="2">
    <source>
        <dbReference type="ARBA" id="ARBA00001936"/>
    </source>
</evidence>
<evidence type="ECO:0000256" key="10">
    <source>
        <dbReference type="ARBA" id="ARBA00022837"/>
    </source>
</evidence>
<feature type="binding site" evidence="16">
    <location>
        <position position="516"/>
    </location>
    <ligand>
        <name>substrate</name>
    </ligand>
</feature>
<dbReference type="FunFam" id="3.40.50.970:FF:000045">
    <property type="entry name" value="Transketolase"/>
    <property type="match status" value="1"/>
</dbReference>
<evidence type="ECO:0000256" key="7">
    <source>
        <dbReference type="ARBA" id="ARBA00013152"/>
    </source>
</evidence>
<accession>U4KMF6</accession>
<feature type="binding site" evidence="17">
    <location>
        <position position="261"/>
    </location>
    <ligand>
        <name>thiamine diphosphate</name>
        <dbReference type="ChEBI" id="CHEBI:58937"/>
    </ligand>
</feature>
<dbReference type="InterPro" id="IPR005475">
    <property type="entry name" value="Transketolase-like_Pyr-bd"/>
</dbReference>
<dbReference type="EC" id="2.2.1.1" evidence="7 14"/>
<feature type="binding site" evidence="17">
    <location>
        <position position="68"/>
    </location>
    <ligand>
        <name>thiamine diphosphate</name>
        <dbReference type="ChEBI" id="CHEBI:58937"/>
    </ligand>
</feature>
<dbReference type="Pfam" id="PF00456">
    <property type="entry name" value="Transketolase_N"/>
    <property type="match status" value="1"/>
</dbReference>
<dbReference type="STRING" id="61635.BN85302250"/>
<feature type="binding site" evidence="17">
    <location>
        <position position="186"/>
    </location>
    <ligand>
        <name>thiamine diphosphate</name>
        <dbReference type="ChEBI" id="CHEBI:58937"/>
    </ligand>
</feature>
<dbReference type="Pfam" id="PF02779">
    <property type="entry name" value="Transket_pyr"/>
    <property type="match status" value="1"/>
</dbReference>
<dbReference type="PROSITE" id="PS00802">
    <property type="entry name" value="TRANSKETOLASE_2"/>
    <property type="match status" value="1"/>
</dbReference>
<feature type="binding site" evidence="17">
    <location>
        <begin position="115"/>
        <end position="117"/>
    </location>
    <ligand>
        <name>thiamine diphosphate</name>
        <dbReference type="ChEBI" id="CHEBI:58937"/>
    </ligand>
</feature>
<keyword evidence="11 18" id="KW-0460">Magnesium</keyword>
<dbReference type="HOGENOM" id="CLU_009227_0_0_14"/>
<dbReference type="AlphaFoldDB" id="U4KMF6"/>
<feature type="binding site" evidence="18">
    <location>
        <position position="156"/>
    </location>
    <ligand>
        <name>Mg(2+)</name>
        <dbReference type="ChEBI" id="CHEBI:18420"/>
    </ligand>
</feature>
<dbReference type="InterPro" id="IPR029061">
    <property type="entry name" value="THDP-binding"/>
</dbReference>
<evidence type="ECO:0000256" key="11">
    <source>
        <dbReference type="ARBA" id="ARBA00022842"/>
    </source>
</evidence>
<dbReference type="GO" id="GO:0005829">
    <property type="term" value="C:cytosol"/>
    <property type="evidence" value="ECO:0007669"/>
    <property type="project" value="TreeGrafter"/>
</dbReference>
<feature type="binding site" evidence="16">
    <location>
        <position position="465"/>
    </location>
    <ligand>
        <name>substrate</name>
    </ligand>
</feature>
<comment type="similarity">
    <text evidence="5 20">Belongs to the transketolase family.</text>
</comment>
<feature type="binding site" evidence="18">
    <location>
        <position position="188"/>
    </location>
    <ligand>
        <name>Mg(2+)</name>
        <dbReference type="ChEBI" id="CHEBI:18420"/>
    </ligand>
</feature>
<protein>
    <recommendedName>
        <fullName evidence="7 14">Transketolase</fullName>
        <ecNumber evidence="7 14">2.2.1.1</ecNumber>
    </recommendedName>
</protein>
<evidence type="ECO:0000256" key="16">
    <source>
        <dbReference type="PIRSR" id="PIRSR605478-2"/>
    </source>
</evidence>
<evidence type="ECO:0000256" key="6">
    <source>
        <dbReference type="ARBA" id="ARBA00011738"/>
    </source>
</evidence>
<evidence type="ECO:0000259" key="21">
    <source>
        <dbReference type="SMART" id="SM00861"/>
    </source>
</evidence>
<dbReference type="SMART" id="SM00861">
    <property type="entry name" value="Transket_pyr"/>
    <property type="match status" value="1"/>
</dbReference>
<dbReference type="NCBIfam" id="TIGR00232">
    <property type="entry name" value="tktlase_bact"/>
    <property type="match status" value="1"/>
</dbReference>
<feature type="binding site" evidence="17">
    <location>
        <position position="157"/>
    </location>
    <ligand>
        <name>thiamine diphosphate</name>
        <dbReference type="ChEBI" id="CHEBI:58937"/>
    </ligand>
</feature>
<dbReference type="InterPro" id="IPR009014">
    <property type="entry name" value="Transketo_C/PFOR_II"/>
</dbReference>
<dbReference type="KEGG" id="abra:BN85302250"/>
<evidence type="ECO:0000256" key="4">
    <source>
        <dbReference type="ARBA" id="ARBA00002931"/>
    </source>
</evidence>
<dbReference type="OrthoDB" id="8732661at2"/>
<dbReference type="EMBL" id="FO681348">
    <property type="protein sequence ID" value="CCV65246.1"/>
    <property type="molecule type" value="Genomic_DNA"/>
</dbReference>
<dbReference type="PANTHER" id="PTHR43522:SF2">
    <property type="entry name" value="TRANSKETOLASE 1-RELATED"/>
    <property type="match status" value="1"/>
</dbReference>
<dbReference type="PANTHER" id="PTHR43522">
    <property type="entry name" value="TRANSKETOLASE"/>
    <property type="match status" value="1"/>
</dbReference>
<dbReference type="SUPFAM" id="SSF52518">
    <property type="entry name" value="Thiamin diphosphate-binding fold (THDP-binding)"/>
    <property type="match status" value="2"/>
</dbReference>
<name>U4KMF6_9MOLU</name>
<dbReference type="CDD" id="cd02012">
    <property type="entry name" value="TPP_TK"/>
    <property type="match status" value="1"/>
</dbReference>
<feature type="binding site" evidence="18">
    <location>
        <position position="186"/>
    </location>
    <ligand>
        <name>Mg(2+)</name>
        <dbReference type="ChEBI" id="CHEBI:18420"/>
    </ligand>
</feature>
<dbReference type="InterPro" id="IPR005474">
    <property type="entry name" value="Transketolase_N"/>
</dbReference>
<comment type="cofactor">
    <cofactor evidence="3">
        <name>Co(2+)</name>
        <dbReference type="ChEBI" id="CHEBI:48828"/>
    </cofactor>
</comment>
<dbReference type="InterPro" id="IPR005478">
    <property type="entry name" value="Transketolase_bac-like"/>
</dbReference>
<feature type="active site" description="Proton donor" evidence="15">
    <location>
        <position position="407"/>
    </location>
</feature>
<comment type="cofactor">
    <cofactor evidence="1">
        <name>Ca(2+)</name>
        <dbReference type="ChEBI" id="CHEBI:29108"/>
    </cofactor>
</comment>
<comment type="catalytic activity">
    <reaction evidence="13 20">
        <text>D-sedoheptulose 7-phosphate + D-glyceraldehyde 3-phosphate = aldehydo-D-ribose 5-phosphate + D-xylulose 5-phosphate</text>
        <dbReference type="Rhea" id="RHEA:10508"/>
        <dbReference type="ChEBI" id="CHEBI:57483"/>
        <dbReference type="ChEBI" id="CHEBI:57737"/>
        <dbReference type="ChEBI" id="CHEBI:58273"/>
        <dbReference type="ChEBI" id="CHEBI:59776"/>
        <dbReference type="EC" id="2.2.1.1"/>
    </reaction>
</comment>
<comment type="cofactor">
    <cofactor evidence="17">
        <name>thiamine diphosphate</name>
        <dbReference type="ChEBI" id="CHEBI:58937"/>
    </cofactor>
    <text evidence="17">Binds 1 thiamine pyrophosphate per subunit. During the reaction, the substrate forms a covalent intermediate with the cofactor.</text>
</comment>
<keyword evidence="12 17" id="KW-0786">Thiamine pyrophosphate</keyword>
<organism evidence="22 23">
    <name type="scientific">Acholeplasma brassicae</name>
    <dbReference type="NCBI Taxonomy" id="61635"/>
    <lineage>
        <taxon>Bacteria</taxon>
        <taxon>Bacillati</taxon>
        <taxon>Mycoplasmatota</taxon>
        <taxon>Mollicutes</taxon>
        <taxon>Acholeplasmatales</taxon>
        <taxon>Acholeplasmataceae</taxon>
        <taxon>Acholeplasma</taxon>
    </lineage>
</organism>
<dbReference type="FunFam" id="3.40.50.970:FF:000004">
    <property type="entry name" value="Transketolase"/>
    <property type="match status" value="1"/>
</dbReference>
<evidence type="ECO:0000256" key="5">
    <source>
        <dbReference type="ARBA" id="ARBA00007131"/>
    </source>
</evidence>
<dbReference type="InterPro" id="IPR049557">
    <property type="entry name" value="Transketolase_CS"/>
</dbReference>
<evidence type="ECO:0000256" key="13">
    <source>
        <dbReference type="ARBA" id="ARBA00049473"/>
    </source>
</evidence>
<evidence type="ECO:0000256" key="15">
    <source>
        <dbReference type="PIRSR" id="PIRSR605478-1"/>
    </source>
</evidence>
<evidence type="ECO:0000256" key="18">
    <source>
        <dbReference type="PIRSR" id="PIRSR605478-4"/>
    </source>
</evidence>
<evidence type="ECO:0000313" key="22">
    <source>
        <dbReference type="EMBL" id="CCV65246.1"/>
    </source>
</evidence>
<feature type="binding site" evidence="16">
    <location>
        <position position="354"/>
    </location>
    <ligand>
        <name>substrate</name>
    </ligand>
</feature>
<keyword evidence="23" id="KW-1185">Reference proteome</keyword>